<dbReference type="AlphaFoldDB" id="A0A068RBP5"/>
<dbReference type="RefSeq" id="WP_061770334.1">
    <property type="nucleotide sequence ID" value="NZ_FR904233.1"/>
</dbReference>
<proteinExistence type="predicted"/>
<protein>
    <submittedName>
        <fullName evidence="1">UPF0098 protein YbhB</fullName>
    </submittedName>
</protein>
<reference evidence="1" key="1">
    <citation type="submission" date="2013-06" db="EMBL/GenBank/DDBJ databases">
        <authorList>
            <person name="Mazano-Marin A."/>
        </authorList>
    </citation>
    <scope>NUCLEOTIDE SEQUENCE</scope>
    <source>
        <strain evidence="1">SCt-VLC</strain>
    </source>
</reference>
<organism evidence="1">
    <name type="scientific">Serratia symbiotica SCt-VLC</name>
    <dbReference type="NCBI Taxonomy" id="1347341"/>
    <lineage>
        <taxon>Bacteria</taxon>
        <taxon>Pseudomonadati</taxon>
        <taxon>Pseudomonadota</taxon>
        <taxon>Gammaproteobacteria</taxon>
        <taxon>Enterobacterales</taxon>
        <taxon>Yersiniaceae</taxon>
        <taxon>Serratia</taxon>
        <taxon>Serratia symbiotica</taxon>
    </lineage>
</organism>
<dbReference type="PANTHER" id="PTHR30289:SF12">
    <property type="entry name" value="UPF0098 PROTEIN YBHB"/>
    <property type="match status" value="1"/>
</dbReference>
<dbReference type="PANTHER" id="PTHR30289">
    <property type="entry name" value="UNCHARACTERIZED PROTEIN YBCL-RELATED"/>
    <property type="match status" value="1"/>
</dbReference>
<accession>A0A068RBP5</accession>
<dbReference type="NCBIfam" id="NF007609">
    <property type="entry name" value="PRK10257.1"/>
    <property type="match status" value="1"/>
</dbReference>
<sequence length="160" mass="17176">MAFRLYSNDLQDGAKMPAQQVFNGMGYHGGNLSPHLAWDGVPEGSKSFVITLYDPDAPTGSGWWHWVVANIPQDTRELPQDAGYGKASLPAGAIQTRTDFGSTGYGGAAPPQGESHRYQFIIHALDVDSIEVDEGSSGALVGFNVHFHHLGSATLTVKYT</sequence>
<gene>
    <name evidence="1" type="primary">ybhB</name>
    <name evidence="1" type="ORF">SCTVLC_1203</name>
</gene>
<dbReference type="CDD" id="cd00865">
    <property type="entry name" value="PEBP_bact_arch"/>
    <property type="match status" value="1"/>
</dbReference>
<dbReference type="InterPro" id="IPR036610">
    <property type="entry name" value="PEBP-like_sf"/>
</dbReference>
<dbReference type="Pfam" id="PF01161">
    <property type="entry name" value="PBP"/>
    <property type="match status" value="1"/>
</dbReference>
<name>A0A068RBP5_9GAMM</name>
<dbReference type="InterPro" id="IPR005247">
    <property type="entry name" value="YbhB_YbcL/LppC-like"/>
</dbReference>
<dbReference type="NCBIfam" id="TIGR00481">
    <property type="entry name" value="YbhB/YbcL family Raf kinase inhibitor-like protein"/>
    <property type="match status" value="1"/>
</dbReference>
<evidence type="ECO:0000313" key="1">
    <source>
        <dbReference type="EMBL" id="CDG47917.1"/>
    </source>
</evidence>
<dbReference type="Gene3D" id="3.90.280.10">
    <property type="entry name" value="PEBP-like"/>
    <property type="match status" value="1"/>
</dbReference>
<dbReference type="SUPFAM" id="SSF49777">
    <property type="entry name" value="PEBP-like"/>
    <property type="match status" value="1"/>
</dbReference>
<reference evidence="1" key="2">
    <citation type="journal article" date="2014" name="Genome Biol. Evol.">
        <title>Settling down: the genome of Serratia symbiotica from the aphid Cinara tujafilina zooms in on the process of accommodation to a cooperative intracellular life.</title>
        <authorList>
            <person name="Manzano-Marin A."/>
            <person name="Latorre A."/>
        </authorList>
    </citation>
    <scope>NUCLEOTIDE SEQUENCE</scope>
    <source>
        <strain evidence="1">SCt-VLC</strain>
    </source>
</reference>
<dbReference type="InterPro" id="IPR008914">
    <property type="entry name" value="PEBP"/>
</dbReference>
<dbReference type="EMBL" id="FR904233">
    <property type="protein sequence ID" value="CDG47917.1"/>
    <property type="molecule type" value="Genomic_DNA"/>
</dbReference>
<dbReference type="OrthoDB" id="9797506at2"/>